<evidence type="ECO:0000313" key="3">
    <source>
        <dbReference type="Proteomes" id="UP000030428"/>
    </source>
</evidence>
<comment type="caution">
    <text evidence="2">The sequence shown here is derived from an EMBL/GenBank/DDBJ whole genome shotgun (WGS) entry which is preliminary data.</text>
</comment>
<name>A0A4E0R0K8_9GAMM</name>
<organism evidence="2 3">
    <name type="scientific">Candidatus Thiomargarita nelsonii</name>
    <dbReference type="NCBI Taxonomy" id="1003181"/>
    <lineage>
        <taxon>Bacteria</taxon>
        <taxon>Pseudomonadati</taxon>
        <taxon>Pseudomonadota</taxon>
        <taxon>Gammaproteobacteria</taxon>
        <taxon>Thiotrichales</taxon>
        <taxon>Thiotrichaceae</taxon>
        <taxon>Thiomargarita</taxon>
    </lineage>
</organism>
<dbReference type="AlphaFoldDB" id="A0A4E0R0K8"/>
<keyword evidence="3" id="KW-1185">Reference proteome</keyword>
<protein>
    <submittedName>
        <fullName evidence="2">Uncharacterized protein</fullName>
    </submittedName>
</protein>
<reference evidence="2 3" key="1">
    <citation type="journal article" date="2016" name="Front. Microbiol.">
        <title>Single-Cell (Meta-)Genomics of a Dimorphic Candidatus Thiomargarita nelsonii Reveals Genomic Plasticity.</title>
        <authorList>
            <person name="Flood B.E."/>
            <person name="Fliss P."/>
            <person name="Jones D.S."/>
            <person name="Dick G.J."/>
            <person name="Jain S."/>
            <person name="Kaster A.K."/>
            <person name="Winkel M."/>
            <person name="Mussmann M."/>
            <person name="Bailey J."/>
        </authorList>
    </citation>
    <scope>NUCLEOTIDE SEQUENCE [LARGE SCALE GENOMIC DNA]</scope>
    <source>
        <strain evidence="2">Hydrate Ridge</strain>
    </source>
</reference>
<dbReference type="Proteomes" id="UP000030428">
    <property type="component" value="Unassembled WGS sequence"/>
</dbReference>
<dbReference type="EMBL" id="JSZA02000133">
    <property type="protein sequence ID" value="TGO02451.1"/>
    <property type="molecule type" value="Genomic_DNA"/>
</dbReference>
<evidence type="ECO:0000256" key="1">
    <source>
        <dbReference type="SAM" id="MobiDB-lite"/>
    </source>
</evidence>
<sequence length="124" mass="14023">MSTNGRLSASGLTIWGTIYDAKRPKHNIITNPCRYEKTRTKNNNNMPNKTSEKESDGINQTDLRLTKKTENAPIFIPAHATRKEEIKSSGVKVDAQANMWVSAKEWHEAARAFVQETALYAQIF</sequence>
<feature type="region of interest" description="Disordered" evidence="1">
    <location>
        <begin position="33"/>
        <end position="64"/>
    </location>
</feature>
<evidence type="ECO:0000313" key="2">
    <source>
        <dbReference type="EMBL" id="TGO02451.1"/>
    </source>
</evidence>
<gene>
    <name evidence="2" type="ORF">PN36_24885</name>
</gene>
<proteinExistence type="predicted"/>
<accession>A0A4E0R0K8</accession>